<feature type="domain" description="GH16" evidence="3">
    <location>
        <begin position="36"/>
        <end position="269"/>
    </location>
</feature>
<evidence type="ECO:0000259" key="3">
    <source>
        <dbReference type="PROSITE" id="PS51762"/>
    </source>
</evidence>
<reference evidence="4 5" key="1">
    <citation type="submission" date="2024-05" db="EMBL/GenBank/DDBJ databases">
        <title>Sphingomonas sp. HF-S3 16S ribosomal RNA gene Genome sequencing and assembly.</title>
        <authorList>
            <person name="Lee H."/>
        </authorList>
    </citation>
    <scope>NUCLEOTIDE SEQUENCE [LARGE SCALE GENOMIC DNA]</scope>
    <source>
        <strain evidence="4 5">HF-S3</strain>
    </source>
</reference>
<comment type="caution">
    <text evidence="4">The sequence shown here is derived from an EMBL/GenBank/DDBJ whole genome shotgun (WGS) entry which is preliminary data.</text>
</comment>
<dbReference type="InterPro" id="IPR050546">
    <property type="entry name" value="Glycosyl_Hydrlase_16"/>
</dbReference>
<feature type="signal peptide" evidence="2">
    <location>
        <begin position="1"/>
        <end position="19"/>
    </location>
</feature>
<keyword evidence="5" id="KW-1185">Reference proteome</keyword>
<dbReference type="InterPro" id="IPR000757">
    <property type="entry name" value="Beta-glucanase-like"/>
</dbReference>
<dbReference type="InterPro" id="IPR013320">
    <property type="entry name" value="ConA-like_dom_sf"/>
</dbReference>
<dbReference type="SUPFAM" id="SSF49899">
    <property type="entry name" value="Concanavalin A-like lectins/glucanases"/>
    <property type="match status" value="1"/>
</dbReference>
<keyword evidence="4" id="KW-0378">Hydrolase</keyword>
<proteinExistence type="inferred from homology"/>
<dbReference type="CDD" id="cd08023">
    <property type="entry name" value="GH16_laminarinase_like"/>
    <property type="match status" value="1"/>
</dbReference>
<sequence>MRWPIAAALSVLAALPAAAQQAPDKPGYTLVWADEFDRDGAPDPAHWVHDTHANKTGWYNDELQYYSADRPENARVEGGRLIIEARRETLSDRPDHGGQRYSSARLITRGKAEWTYGLYEIRAKLPCGKGSWPAIWMLGATAGWPDGGEIDIMEHVGKTPGDVFGTIHNRSTAGTFGKSGQVRVADACEAFHDYQMLWTPDAISFAVDGKSYHRYANARTGAAQWPFDKPQYLLLNLAVGGAMGGEVDDSIFPIRFEIEHVRVYQQAPGSAAVPAAKP</sequence>
<dbReference type="PROSITE" id="PS51762">
    <property type="entry name" value="GH16_2"/>
    <property type="match status" value="1"/>
</dbReference>
<evidence type="ECO:0000313" key="5">
    <source>
        <dbReference type="Proteomes" id="UP001427805"/>
    </source>
</evidence>
<gene>
    <name evidence="4" type="ORF">TPR58_02220</name>
</gene>
<keyword evidence="2" id="KW-0732">Signal</keyword>
<evidence type="ECO:0000256" key="1">
    <source>
        <dbReference type="ARBA" id="ARBA00006865"/>
    </source>
</evidence>
<dbReference type="GO" id="GO:0016787">
    <property type="term" value="F:hydrolase activity"/>
    <property type="evidence" value="ECO:0007669"/>
    <property type="project" value="UniProtKB-KW"/>
</dbReference>
<dbReference type="PANTHER" id="PTHR10963:SF55">
    <property type="entry name" value="GLYCOSIDE HYDROLASE FAMILY 16 PROTEIN"/>
    <property type="match status" value="1"/>
</dbReference>
<name>A0ABV0B303_9SPHN</name>
<comment type="similarity">
    <text evidence="1">Belongs to the glycosyl hydrolase 16 family.</text>
</comment>
<accession>A0ABV0B303</accession>
<dbReference type="RefSeq" id="WP_346244964.1">
    <property type="nucleotide sequence ID" value="NZ_JBDIZK010000001.1"/>
</dbReference>
<organism evidence="4 5">
    <name type="scientific">Sphingomonas rustica</name>
    <dbReference type="NCBI Taxonomy" id="3103142"/>
    <lineage>
        <taxon>Bacteria</taxon>
        <taxon>Pseudomonadati</taxon>
        <taxon>Pseudomonadota</taxon>
        <taxon>Alphaproteobacteria</taxon>
        <taxon>Sphingomonadales</taxon>
        <taxon>Sphingomonadaceae</taxon>
        <taxon>Sphingomonas</taxon>
    </lineage>
</organism>
<evidence type="ECO:0000313" key="4">
    <source>
        <dbReference type="EMBL" id="MEN3745967.1"/>
    </source>
</evidence>
<dbReference type="Gene3D" id="2.60.120.200">
    <property type="match status" value="1"/>
</dbReference>
<dbReference type="Pfam" id="PF00722">
    <property type="entry name" value="Glyco_hydro_16"/>
    <property type="match status" value="1"/>
</dbReference>
<dbReference type="PANTHER" id="PTHR10963">
    <property type="entry name" value="GLYCOSYL HYDROLASE-RELATED"/>
    <property type="match status" value="1"/>
</dbReference>
<evidence type="ECO:0000256" key="2">
    <source>
        <dbReference type="SAM" id="SignalP"/>
    </source>
</evidence>
<feature type="chain" id="PRO_5045255923" evidence="2">
    <location>
        <begin position="20"/>
        <end position="278"/>
    </location>
</feature>
<dbReference type="Proteomes" id="UP001427805">
    <property type="component" value="Unassembled WGS sequence"/>
</dbReference>
<dbReference type="EMBL" id="JBDIZK010000001">
    <property type="protein sequence ID" value="MEN3745967.1"/>
    <property type="molecule type" value="Genomic_DNA"/>
</dbReference>
<protein>
    <submittedName>
        <fullName evidence="4">Glycoside hydrolase family 16 protein</fullName>
    </submittedName>
</protein>